<keyword evidence="1" id="KW-1133">Transmembrane helix</keyword>
<name>E6QV73_9ZZZZ</name>
<organism evidence="2">
    <name type="scientific">mine drainage metagenome</name>
    <dbReference type="NCBI Taxonomy" id="410659"/>
    <lineage>
        <taxon>unclassified sequences</taxon>
        <taxon>metagenomes</taxon>
        <taxon>ecological metagenomes</taxon>
    </lineage>
</organism>
<protein>
    <submittedName>
        <fullName evidence="2">Putative Positive regulator of sigma E,RseC/MucC</fullName>
    </submittedName>
</protein>
<dbReference type="PIRSF" id="PIRSF004923">
    <property type="entry name" value="RseC"/>
    <property type="match status" value="1"/>
</dbReference>
<dbReference type="AlphaFoldDB" id="E6QV73"/>
<evidence type="ECO:0000313" key="2">
    <source>
        <dbReference type="EMBL" id="CBI11146.1"/>
    </source>
</evidence>
<keyword evidence="1" id="KW-0812">Transmembrane</keyword>
<evidence type="ECO:0000256" key="1">
    <source>
        <dbReference type="SAM" id="Phobius"/>
    </source>
</evidence>
<accession>E6QV73</accession>
<dbReference type="InterPro" id="IPR007359">
    <property type="entry name" value="SigmaE_reg_RseC_MucC"/>
</dbReference>
<feature type="transmembrane region" description="Helical" evidence="1">
    <location>
        <begin position="114"/>
        <end position="134"/>
    </location>
</feature>
<proteinExistence type="predicted"/>
<dbReference type="EMBL" id="CABR01000124">
    <property type="protein sequence ID" value="CBI11146.1"/>
    <property type="molecule type" value="Genomic_DNA"/>
</dbReference>
<feature type="transmembrane region" description="Helical" evidence="1">
    <location>
        <begin position="86"/>
        <end position="108"/>
    </location>
</feature>
<dbReference type="PANTHER" id="PTHR35867:SF1">
    <property type="entry name" value="PROTEIN RSEC"/>
    <property type="match status" value="1"/>
</dbReference>
<dbReference type="PANTHER" id="PTHR35867">
    <property type="entry name" value="PROTEIN RSEC"/>
    <property type="match status" value="1"/>
</dbReference>
<dbReference type="InterPro" id="IPR026268">
    <property type="entry name" value="RseC"/>
</dbReference>
<sequence length="162" mass="17588">MEMNARVLVVEPDHTIWVEALPNTQGCSSCSSSQSTQASGCGADNIGRMFTGNAPHRFRVIDTMGCQTGDQVLIEIADGSVLRSAFVVYLLPLGLVFFGAILASHLSTSAWSDLAAILGAGLGLMVAAVWLWQFNLRVRHNPKYQPIVLRKLYTASFVLQPH</sequence>
<gene>
    <name evidence="2" type="ORF">CARN7_1958</name>
</gene>
<keyword evidence="1" id="KW-0472">Membrane</keyword>
<comment type="caution">
    <text evidence="2">The sequence shown here is derived from an EMBL/GenBank/DDBJ whole genome shotgun (WGS) entry which is preliminary data.</text>
</comment>
<reference evidence="2" key="1">
    <citation type="submission" date="2009-10" db="EMBL/GenBank/DDBJ databases">
        <title>Diversity of trophic interactions inside an arsenic-rich microbial ecosystem.</title>
        <authorList>
            <person name="Bertin P.N."/>
            <person name="Heinrich-Salmeron A."/>
            <person name="Pelletier E."/>
            <person name="Goulhen-Chollet F."/>
            <person name="Arsene-Ploetze F."/>
            <person name="Gallien S."/>
            <person name="Calteau A."/>
            <person name="Vallenet D."/>
            <person name="Casiot C."/>
            <person name="Chane-Woon-Ming B."/>
            <person name="Giloteaux L."/>
            <person name="Barakat M."/>
            <person name="Bonnefoy V."/>
            <person name="Bruneel O."/>
            <person name="Chandler M."/>
            <person name="Cleiss J."/>
            <person name="Duran R."/>
            <person name="Elbaz-Poulichet F."/>
            <person name="Fonknechten N."/>
            <person name="Lauga B."/>
            <person name="Mornico D."/>
            <person name="Ortet P."/>
            <person name="Schaeffer C."/>
            <person name="Siguier P."/>
            <person name="Alexander Thil Smith A."/>
            <person name="Van Dorsselaer A."/>
            <person name="Weissenbach J."/>
            <person name="Medigue C."/>
            <person name="Le Paslier D."/>
        </authorList>
    </citation>
    <scope>NUCLEOTIDE SEQUENCE</scope>
</reference>
<dbReference type="Pfam" id="PF04246">
    <property type="entry name" value="RseC_MucC"/>
    <property type="match status" value="1"/>
</dbReference>